<dbReference type="HAMAP" id="MF_00795">
    <property type="entry name" value="CutC"/>
    <property type="match status" value="1"/>
</dbReference>
<comment type="subcellular location">
    <subcellularLocation>
        <location evidence="2">Cytoplasm</location>
    </subcellularLocation>
</comment>
<dbReference type="AlphaFoldDB" id="A0A939GAI2"/>
<dbReference type="Pfam" id="PF03932">
    <property type="entry name" value="CutC"/>
    <property type="match status" value="1"/>
</dbReference>
<dbReference type="RefSeq" id="WP_207337048.1">
    <property type="nucleotide sequence ID" value="NZ_JAFMYU010000017.1"/>
</dbReference>
<dbReference type="PANTHER" id="PTHR12598:SF0">
    <property type="entry name" value="COPPER HOMEOSTASIS PROTEIN CUTC HOMOLOG"/>
    <property type="match status" value="1"/>
</dbReference>
<dbReference type="InterPro" id="IPR005627">
    <property type="entry name" value="CutC-like"/>
</dbReference>
<evidence type="ECO:0000256" key="2">
    <source>
        <dbReference type="HAMAP-Rule" id="MF_00795"/>
    </source>
</evidence>
<organism evidence="3 4">
    <name type="scientific">Fibrella aquatilis</name>
    <dbReference type="NCBI Taxonomy" id="2817059"/>
    <lineage>
        <taxon>Bacteria</taxon>
        <taxon>Pseudomonadati</taxon>
        <taxon>Bacteroidota</taxon>
        <taxon>Cytophagia</taxon>
        <taxon>Cytophagales</taxon>
        <taxon>Spirosomataceae</taxon>
        <taxon>Fibrella</taxon>
    </lineage>
</organism>
<protein>
    <recommendedName>
        <fullName evidence="2">PF03932 family protein CutC</fullName>
    </recommendedName>
</protein>
<dbReference type="SUPFAM" id="SSF110395">
    <property type="entry name" value="CutC-like"/>
    <property type="match status" value="1"/>
</dbReference>
<dbReference type="Gene3D" id="3.20.20.380">
    <property type="entry name" value="Copper homeostasis (CutC) domain"/>
    <property type="match status" value="1"/>
</dbReference>
<accession>A0A939GAI2</accession>
<evidence type="ECO:0000313" key="3">
    <source>
        <dbReference type="EMBL" id="MBO0933081.1"/>
    </source>
</evidence>
<sequence>MHLEVCAYSVADCLAAQRAGAHRIELCGGRSEGGITPSIGLIRQARAATTLPICVMIRPRGGDFVYADDELAVMEADIQVAREAGSDGFVFGALLPDGQVDAKTTRRLMQIAHPLPVTFHRAFDLTRDPREALNVLIALGIQTVLTSGQQARAEAGIPLLAALVKQAAGRIDVMAGSGVTANNARFLAATGVSYLHLSGSLTENSPMTFRRDGVPMATSIPGDYARIGTSELVVRAVVEAL</sequence>
<reference evidence="3 4" key="1">
    <citation type="submission" date="2021-03" db="EMBL/GenBank/DDBJ databases">
        <title>Fibrella sp. HMF5036 genome sequencing and assembly.</title>
        <authorList>
            <person name="Kang H."/>
            <person name="Kim H."/>
            <person name="Bae S."/>
            <person name="Joh K."/>
        </authorList>
    </citation>
    <scope>NUCLEOTIDE SEQUENCE [LARGE SCALE GENOMIC DNA]</scope>
    <source>
        <strain evidence="3 4">HMF5036</strain>
    </source>
</reference>
<evidence type="ECO:0000256" key="1">
    <source>
        <dbReference type="ARBA" id="ARBA00007768"/>
    </source>
</evidence>
<evidence type="ECO:0000313" key="4">
    <source>
        <dbReference type="Proteomes" id="UP000664795"/>
    </source>
</evidence>
<proteinExistence type="inferred from homology"/>
<dbReference type="PANTHER" id="PTHR12598">
    <property type="entry name" value="COPPER HOMEOSTASIS PROTEIN CUTC"/>
    <property type="match status" value="1"/>
</dbReference>
<comment type="similarity">
    <text evidence="1 2">Belongs to the CutC family.</text>
</comment>
<name>A0A939GAI2_9BACT</name>
<keyword evidence="2" id="KW-0963">Cytoplasm</keyword>
<gene>
    <name evidence="2" type="primary">cutC</name>
    <name evidence="3" type="ORF">J2I48_18880</name>
</gene>
<dbReference type="Proteomes" id="UP000664795">
    <property type="component" value="Unassembled WGS sequence"/>
</dbReference>
<dbReference type="InterPro" id="IPR036822">
    <property type="entry name" value="CutC-like_dom_sf"/>
</dbReference>
<dbReference type="EMBL" id="JAFMYU010000017">
    <property type="protein sequence ID" value="MBO0933081.1"/>
    <property type="molecule type" value="Genomic_DNA"/>
</dbReference>
<dbReference type="FunFam" id="3.20.20.380:FF:000001">
    <property type="entry name" value="Copper homeostasis protein CutC"/>
    <property type="match status" value="1"/>
</dbReference>
<dbReference type="GO" id="GO:0005737">
    <property type="term" value="C:cytoplasm"/>
    <property type="evidence" value="ECO:0007669"/>
    <property type="project" value="UniProtKB-SubCell"/>
</dbReference>
<keyword evidence="4" id="KW-1185">Reference proteome</keyword>
<comment type="caution">
    <text evidence="3">The sequence shown here is derived from an EMBL/GenBank/DDBJ whole genome shotgun (WGS) entry which is preliminary data.</text>
</comment>
<comment type="caution">
    <text evidence="2">Once thought to be involved in copper homeostasis, experiments in E.coli have shown this is not the case.</text>
</comment>
<dbReference type="GO" id="GO:0005507">
    <property type="term" value="F:copper ion binding"/>
    <property type="evidence" value="ECO:0007669"/>
    <property type="project" value="TreeGrafter"/>
</dbReference>